<evidence type="ECO:0000313" key="3">
    <source>
        <dbReference type="Proteomes" id="UP000019471"/>
    </source>
</evidence>
<dbReference type="OrthoDB" id="5201563at2759"/>
<feature type="compositionally biased region" description="Basic and acidic residues" evidence="1">
    <location>
        <begin position="15"/>
        <end position="27"/>
    </location>
</feature>
<organism evidence="2 3">
    <name type="scientific">Cladophialophora psammophila CBS 110553</name>
    <dbReference type="NCBI Taxonomy" id="1182543"/>
    <lineage>
        <taxon>Eukaryota</taxon>
        <taxon>Fungi</taxon>
        <taxon>Dikarya</taxon>
        <taxon>Ascomycota</taxon>
        <taxon>Pezizomycotina</taxon>
        <taxon>Eurotiomycetes</taxon>
        <taxon>Chaetothyriomycetidae</taxon>
        <taxon>Chaetothyriales</taxon>
        <taxon>Herpotrichiellaceae</taxon>
        <taxon>Cladophialophora</taxon>
    </lineage>
</organism>
<keyword evidence="3" id="KW-1185">Reference proteome</keyword>
<comment type="caution">
    <text evidence="2">The sequence shown here is derived from an EMBL/GenBank/DDBJ whole genome shotgun (WGS) entry which is preliminary data.</text>
</comment>
<accession>W9XVH3</accession>
<evidence type="ECO:0000256" key="1">
    <source>
        <dbReference type="SAM" id="MobiDB-lite"/>
    </source>
</evidence>
<feature type="region of interest" description="Disordered" evidence="1">
    <location>
        <begin position="1"/>
        <end position="80"/>
    </location>
</feature>
<reference evidence="2 3" key="1">
    <citation type="submission" date="2013-03" db="EMBL/GenBank/DDBJ databases">
        <title>The Genome Sequence of Cladophialophora psammophila CBS 110553.</title>
        <authorList>
            <consortium name="The Broad Institute Genomics Platform"/>
            <person name="Cuomo C."/>
            <person name="de Hoog S."/>
            <person name="Gorbushina A."/>
            <person name="Walker B."/>
            <person name="Young S.K."/>
            <person name="Zeng Q."/>
            <person name="Gargeya S."/>
            <person name="Fitzgerald M."/>
            <person name="Haas B."/>
            <person name="Abouelleil A."/>
            <person name="Allen A.W."/>
            <person name="Alvarado L."/>
            <person name="Arachchi H.M."/>
            <person name="Berlin A.M."/>
            <person name="Chapman S.B."/>
            <person name="Gainer-Dewar J."/>
            <person name="Goldberg J."/>
            <person name="Griggs A."/>
            <person name="Gujja S."/>
            <person name="Hansen M."/>
            <person name="Howarth C."/>
            <person name="Imamovic A."/>
            <person name="Ireland A."/>
            <person name="Larimer J."/>
            <person name="McCowan C."/>
            <person name="Murphy C."/>
            <person name="Pearson M."/>
            <person name="Poon T.W."/>
            <person name="Priest M."/>
            <person name="Roberts A."/>
            <person name="Saif S."/>
            <person name="Shea T."/>
            <person name="Sisk P."/>
            <person name="Sykes S."/>
            <person name="Wortman J."/>
            <person name="Nusbaum C."/>
            <person name="Birren B."/>
        </authorList>
    </citation>
    <scope>NUCLEOTIDE SEQUENCE [LARGE SCALE GENOMIC DNA]</scope>
    <source>
        <strain evidence="2 3">CBS 110553</strain>
    </source>
</reference>
<sequence length="125" mass="14326">MSSTETIVEPTTVRETLRAYDIHHTGSDETLEPPTEQTQNQPQEGPVSQPGSNWPSDWRRIPPYRPSSRSHRVSDRPAGLDRVEGTMVIVMFTGVWTYGNLNRLWRATVGKWNNSIMRYKIGGEW</sequence>
<gene>
    <name evidence="2" type="ORF">A1O5_02555</name>
</gene>
<dbReference type="HOGENOM" id="CLU_141137_1_0_1"/>
<dbReference type="Proteomes" id="UP000019471">
    <property type="component" value="Unassembled WGS sequence"/>
</dbReference>
<dbReference type="EMBL" id="AMGX01000003">
    <property type="protein sequence ID" value="EXJ74259.1"/>
    <property type="molecule type" value="Genomic_DNA"/>
</dbReference>
<dbReference type="GeneID" id="19187286"/>
<name>W9XVH3_9EURO</name>
<proteinExistence type="predicted"/>
<dbReference type="RefSeq" id="XP_007741359.1">
    <property type="nucleotide sequence ID" value="XM_007743169.1"/>
</dbReference>
<dbReference type="AlphaFoldDB" id="W9XVH3"/>
<feature type="compositionally biased region" description="Low complexity" evidence="1">
    <location>
        <begin position="32"/>
        <end position="46"/>
    </location>
</feature>
<evidence type="ECO:0000313" key="2">
    <source>
        <dbReference type="EMBL" id="EXJ74259.1"/>
    </source>
</evidence>
<protein>
    <submittedName>
        <fullName evidence="2">Uncharacterized protein</fullName>
    </submittedName>
</protein>